<dbReference type="Pfam" id="PF16286">
    <property type="entry name" value="DUF4932"/>
    <property type="match status" value="1"/>
</dbReference>
<organism evidence="1 2">
    <name type="scientific">Thermococcus litoralis (strain ATCC 51850 / DSM 5473 / JCM 8560 / NS-C)</name>
    <dbReference type="NCBI Taxonomy" id="523849"/>
    <lineage>
        <taxon>Archaea</taxon>
        <taxon>Methanobacteriati</taxon>
        <taxon>Methanobacteriota</taxon>
        <taxon>Thermococci</taxon>
        <taxon>Thermococcales</taxon>
        <taxon>Thermococcaceae</taxon>
        <taxon>Thermococcus</taxon>
    </lineage>
</organism>
<sequence length="558" mass="64622">MKKASLILCLLVLIAATPTAAEKPKVIIEVNPNLELFAVVYILAFNGNDPFIIAPQSYINDVLDYFAPYKNHPALYSVREAIPQDLPYYRRDYSINEFAASLVSKPYLGNMSENDFTLSEFYRSLISFAKESNFMEFYKKHEREYEEALKPAREALTQDIFQKFEELFGKQYKTFHIALSYSLRVHPGSKAVGDTAYYFGYVGFMPEQYAEIFYLYIATHEYSHSFVNPLISEYLTEFSELDYYLLQVRSELAYTTYDPHFDTNYLYISENLVEALTNYILMSLKPNVVHDLPRYFILRDHALGFYLVDDLVREFRNFENSKDSNETFEDYIPILIEHMKSWATPENVSEYFKKRVPLSGLWLFDRGYEEGKIIIVYGAKNPDPTGIEYDKETAFMLKELIEKDDTWKLYNGKPKIIVKAENELGEEELRTNLIFVGGPTANGLVKNLTFLPIKFVFNGMWVLAKNATGFESFAGFDIENEVYRELRKVSGTFQAYPLGVVEIVKNPWNERNLIAVIAGVDRYCTRKLAKDFTAYPRSYGIESGNYTEVGFYVQGDSI</sequence>
<dbReference type="PaxDb" id="523849-OCC_02392"/>
<dbReference type="RefSeq" id="WP_004066179.1">
    <property type="nucleotide sequence ID" value="NC_022084.1"/>
</dbReference>
<name>H3ZJR7_THELN</name>
<dbReference type="HOGENOM" id="CLU_034059_0_0_2"/>
<dbReference type="KEGG" id="tlt:OCC_02392"/>
<proteinExistence type="predicted"/>
<gene>
    <name evidence="1" type="ORF">OCC_02392</name>
</gene>
<dbReference type="AlphaFoldDB" id="H3ZJR7"/>
<evidence type="ECO:0000313" key="2">
    <source>
        <dbReference type="Proteomes" id="UP000015502"/>
    </source>
</evidence>
<protein>
    <recommendedName>
        <fullName evidence="3">S-layer protein C-terminal domain-containing protein</fullName>
    </recommendedName>
</protein>
<dbReference type="OrthoDB" id="148350at2157"/>
<evidence type="ECO:0000313" key="1">
    <source>
        <dbReference type="EMBL" id="EHR78802.1"/>
    </source>
</evidence>
<accession>H3ZJR7</accession>
<dbReference type="Proteomes" id="UP000015502">
    <property type="component" value="Chromosome"/>
</dbReference>
<evidence type="ECO:0008006" key="3">
    <source>
        <dbReference type="Google" id="ProtNLM"/>
    </source>
</evidence>
<reference evidence="1 2" key="1">
    <citation type="journal article" date="2012" name="J. Bacteriol.">
        <title>Genome sequence of the model hyperthermophilic archaeon Thermococcus litoralis NS-C.</title>
        <authorList>
            <person name="Gardner A.F."/>
            <person name="Kumar S."/>
            <person name="Perler F.B."/>
        </authorList>
    </citation>
    <scope>NUCLEOTIDE SEQUENCE [LARGE SCALE GENOMIC DNA]</scope>
    <source>
        <strain evidence="2">ATCC 51850 / DSM 5473 / JCM 8560 / NS-C</strain>
    </source>
</reference>
<keyword evidence="2" id="KW-1185">Reference proteome</keyword>
<dbReference type="STRING" id="523849.OCC_02392"/>
<dbReference type="InterPro" id="IPR032560">
    <property type="entry name" value="DUF4932"/>
</dbReference>
<dbReference type="EMBL" id="CP006670">
    <property type="protein sequence ID" value="EHR78802.1"/>
    <property type="molecule type" value="Genomic_DNA"/>
</dbReference>
<dbReference type="GeneID" id="16550566"/>